<accession>K2S700</accession>
<gene>
    <name evidence="1" type="ORF">MPH_04563</name>
</gene>
<dbReference type="Proteomes" id="UP000007129">
    <property type="component" value="Unassembled WGS sequence"/>
</dbReference>
<proteinExistence type="predicted"/>
<evidence type="ECO:0000313" key="2">
    <source>
        <dbReference type="Proteomes" id="UP000007129"/>
    </source>
</evidence>
<name>K2S700_MACPH</name>
<dbReference type="AlphaFoldDB" id="K2S700"/>
<dbReference type="VEuPathDB" id="FungiDB:MPH_04563"/>
<evidence type="ECO:0000313" key="1">
    <source>
        <dbReference type="EMBL" id="EKG18174.1"/>
    </source>
</evidence>
<organism evidence="1 2">
    <name type="scientific">Macrophomina phaseolina (strain MS6)</name>
    <name type="common">Charcoal rot fungus</name>
    <dbReference type="NCBI Taxonomy" id="1126212"/>
    <lineage>
        <taxon>Eukaryota</taxon>
        <taxon>Fungi</taxon>
        <taxon>Dikarya</taxon>
        <taxon>Ascomycota</taxon>
        <taxon>Pezizomycotina</taxon>
        <taxon>Dothideomycetes</taxon>
        <taxon>Dothideomycetes incertae sedis</taxon>
        <taxon>Botryosphaeriales</taxon>
        <taxon>Botryosphaeriaceae</taxon>
        <taxon>Macrophomina</taxon>
    </lineage>
</organism>
<reference evidence="1 2" key="1">
    <citation type="journal article" date="2012" name="BMC Genomics">
        <title>Tools to kill: Genome of one of the most destructive plant pathogenic fungi Macrophomina phaseolina.</title>
        <authorList>
            <person name="Islam M.S."/>
            <person name="Haque M.S."/>
            <person name="Islam M.M."/>
            <person name="Emdad E.M."/>
            <person name="Halim A."/>
            <person name="Hossen Q.M.M."/>
            <person name="Hossain M.Z."/>
            <person name="Ahmed B."/>
            <person name="Rahim S."/>
            <person name="Rahman M.S."/>
            <person name="Alam M.M."/>
            <person name="Hou S."/>
            <person name="Wan X."/>
            <person name="Saito J.A."/>
            <person name="Alam M."/>
        </authorList>
    </citation>
    <scope>NUCLEOTIDE SEQUENCE [LARGE SCALE GENOMIC DNA]</scope>
    <source>
        <strain evidence="1 2">MS6</strain>
    </source>
</reference>
<dbReference type="InParanoid" id="K2S700"/>
<dbReference type="HOGENOM" id="CLU_1845478_0_0_1"/>
<sequence length="139" mass="14780">MSRSALARQQPCKTLPGHLVCFLMCPIGADLSAENLSIFVGPGSLPATGRDKHANIEVLLVLDDGDATVVASQLADALRDGRALRGETEGQSEERVMGDILYRTKFGVAGPDCDLIAEGGLRWFSGRHGIAVLGFLETE</sequence>
<comment type="caution">
    <text evidence="1">The sequence shown here is derived from an EMBL/GenBank/DDBJ whole genome shotgun (WGS) entry which is preliminary data.</text>
</comment>
<dbReference type="EMBL" id="AHHD01000215">
    <property type="protein sequence ID" value="EKG18174.1"/>
    <property type="molecule type" value="Genomic_DNA"/>
</dbReference>
<protein>
    <submittedName>
        <fullName evidence="1">Uncharacterized protein</fullName>
    </submittedName>
</protein>